<keyword evidence="2" id="KW-1185">Reference proteome</keyword>
<sequence>MFWYPPEDRKAAGPPCVLDVALSLAPTGLFWVLGLSTALPVWLPQSHWAIVDDPEFYGRDDRLIAHLSGSTGSADAAATLGPVVRAWREARTTFGLETIPGCFWPGDGPVDSVFPKDGDVSLVHRLHALAAGLDNRRWTVSAPAPGTADALADCARDTLALAAALGGRRPVVLSPVGADGAPALARHLEDAGIACPRVTDTPLVPLVAEALMPALLASGLAVSLASGRLRLAALFIVAPGVLATDVLRDVEAVAEDQLEWNAAAEGGEAALWQDASAAWCEFWQ</sequence>
<comment type="caution">
    <text evidence="1">The sequence shown here is derived from an EMBL/GenBank/DDBJ whole genome shotgun (WGS) entry which is preliminary data.</text>
</comment>
<dbReference type="RefSeq" id="WP_283738812.1">
    <property type="nucleotide sequence ID" value="NZ_JASJEV010000001.1"/>
</dbReference>
<proteinExistence type="predicted"/>
<dbReference type="Proteomes" id="UP001321492">
    <property type="component" value="Unassembled WGS sequence"/>
</dbReference>
<organism evidence="1 2">
    <name type="scientific">Chelatococcus albus</name>
    <dbReference type="NCBI Taxonomy" id="3047466"/>
    <lineage>
        <taxon>Bacteria</taxon>
        <taxon>Pseudomonadati</taxon>
        <taxon>Pseudomonadota</taxon>
        <taxon>Alphaproteobacteria</taxon>
        <taxon>Hyphomicrobiales</taxon>
        <taxon>Chelatococcaceae</taxon>
        <taxon>Chelatococcus</taxon>
    </lineage>
</organism>
<reference evidence="1 2" key="1">
    <citation type="submission" date="2023-05" db="EMBL/GenBank/DDBJ databases">
        <title>Chelatococcus sp. nov., a moderately thermophilic bacterium isolated from hot spring microbial mat.</title>
        <authorList>
            <person name="Hu C.-J."/>
            <person name="Li W.-J."/>
        </authorList>
    </citation>
    <scope>NUCLEOTIDE SEQUENCE [LARGE SCALE GENOMIC DNA]</scope>
    <source>
        <strain evidence="1 2">SYSU G07232</strain>
    </source>
</reference>
<dbReference type="EMBL" id="JASJEV010000001">
    <property type="protein sequence ID" value="MDJ1156814.1"/>
    <property type="molecule type" value="Genomic_DNA"/>
</dbReference>
<protein>
    <submittedName>
        <fullName evidence="1">Uncharacterized protein</fullName>
    </submittedName>
</protein>
<name>A0ABT7ABT6_9HYPH</name>
<accession>A0ABT7ABT6</accession>
<evidence type="ECO:0000313" key="1">
    <source>
        <dbReference type="EMBL" id="MDJ1156814.1"/>
    </source>
</evidence>
<gene>
    <name evidence="1" type="ORF">QNA08_00960</name>
</gene>
<evidence type="ECO:0000313" key="2">
    <source>
        <dbReference type="Proteomes" id="UP001321492"/>
    </source>
</evidence>